<dbReference type="Proteomes" id="UP000298381">
    <property type="component" value="Unassembled WGS sequence"/>
</dbReference>
<dbReference type="PANTHER" id="PTHR37313:SF2">
    <property type="entry name" value="UPF0749 PROTEIN YLXX"/>
    <property type="match status" value="1"/>
</dbReference>
<dbReference type="PANTHER" id="PTHR37313">
    <property type="entry name" value="UPF0749 PROTEIN RV1825"/>
    <property type="match status" value="1"/>
</dbReference>
<gene>
    <name evidence="3" type="ORF">E4100_06235</name>
</gene>
<dbReference type="InterPro" id="IPR010273">
    <property type="entry name" value="DUF881"/>
</dbReference>
<reference evidence="3 4" key="1">
    <citation type="submission" date="2019-03" db="EMBL/GenBank/DDBJ databases">
        <title>Draft genome sequence data and analysis of a Fermenting Bacterium, Soehngenia longevitae strain 1933PT, isolated from petroleum reservoir in Azerbaijan.</title>
        <authorList>
            <person name="Grouzdev D.S."/>
            <person name="Bidzhieva S.K."/>
            <person name="Sokolova D.S."/>
            <person name="Tourova T.P."/>
            <person name="Poltaraus A.B."/>
            <person name="Nazina T.N."/>
        </authorList>
    </citation>
    <scope>NUCLEOTIDE SEQUENCE [LARGE SCALE GENOMIC DNA]</scope>
    <source>
        <strain evidence="3 4">1933P</strain>
    </source>
</reference>
<comment type="similarity">
    <text evidence="1">Belongs to the UPF0749 family.</text>
</comment>
<keyword evidence="2" id="KW-0175">Coiled coil</keyword>
<evidence type="ECO:0000256" key="1">
    <source>
        <dbReference type="ARBA" id="ARBA00009108"/>
    </source>
</evidence>
<evidence type="ECO:0000313" key="3">
    <source>
        <dbReference type="EMBL" id="TFZ40097.1"/>
    </source>
</evidence>
<dbReference type="Pfam" id="PF05949">
    <property type="entry name" value="DUF881"/>
    <property type="match status" value="1"/>
</dbReference>
<dbReference type="OrthoDB" id="9776196at2"/>
<organism evidence="3 4">
    <name type="scientific">Soehngenia longivitae</name>
    <dbReference type="NCBI Taxonomy" id="2562294"/>
    <lineage>
        <taxon>Bacteria</taxon>
        <taxon>Bacillati</taxon>
        <taxon>Bacillota</taxon>
        <taxon>Tissierellia</taxon>
        <taxon>Tissierellales</taxon>
        <taxon>Tissierellaceae</taxon>
        <taxon>Soehngenia</taxon>
    </lineage>
</organism>
<comment type="caution">
    <text evidence="3">The sequence shown here is derived from an EMBL/GenBank/DDBJ whole genome shotgun (WGS) entry which is preliminary data.</text>
</comment>
<feature type="coiled-coil region" evidence="2">
    <location>
        <begin position="42"/>
        <end position="76"/>
    </location>
</feature>
<dbReference type="RefSeq" id="WP_135271169.1">
    <property type="nucleotide sequence ID" value="NZ_SRIB01000007.1"/>
</dbReference>
<name>A0A4Z0D3F2_9FIRM</name>
<dbReference type="EMBL" id="SRIB01000007">
    <property type="protein sequence ID" value="TFZ40097.1"/>
    <property type="molecule type" value="Genomic_DNA"/>
</dbReference>
<keyword evidence="4" id="KW-1185">Reference proteome</keyword>
<sequence>MNKKKEKLAIIGVSLVLGLILSVQFKTINETVGNGVLPTQRAQELANEVAKLKSEKDLLTKQLEELENKVEQYEKEGISHDTYAENLYKDAMKYRMLAGYTDVHGPGIILEINDPPIDPQISDSYGIVDELDLLLQVISILNAADAEAISINDQRYTSFTEIVRAGNHIEINGVSTGAPIVIKAIGDPDTLESALNIKWGIVWQLRNYDYVVNLTQNQDIKIERYRKAKEFIYAKPVEEE</sequence>
<protein>
    <submittedName>
        <fullName evidence="3">DUF881 domain-containing protein</fullName>
    </submittedName>
</protein>
<evidence type="ECO:0000256" key="2">
    <source>
        <dbReference type="SAM" id="Coils"/>
    </source>
</evidence>
<proteinExistence type="inferred from homology"/>
<dbReference type="AlphaFoldDB" id="A0A4Z0D3F2"/>
<evidence type="ECO:0000313" key="4">
    <source>
        <dbReference type="Proteomes" id="UP000298381"/>
    </source>
</evidence>
<accession>A0A4Z0D3F2</accession>
<dbReference type="Gene3D" id="3.30.70.1880">
    <property type="entry name" value="Protein of unknown function DUF881"/>
    <property type="match status" value="1"/>
</dbReference>